<dbReference type="EMBL" id="HBFB01002783">
    <property type="protein sequence ID" value="CAD8665543.1"/>
    <property type="molecule type" value="Transcribed_RNA"/>
</dbReference>
<dbReference type="PANTHER" id="PTHR34203">
    <property type="entry name" value="METHYLTRANSFERASE, FKBM FAMILY PROTEIN"/>
    <property type="match status" value="1"/>
</dbReference>
<dbReference type="AlphaFoldDB" id="A0A7S0R318"/>
<dbReference type="PANTHER" id="PTHR34203:SF13">
    <property type="entry name" value="EXPRESSED PROTEIN"/>
    <property type="match status" value="1"/>
</dbReference>
<proteinExistence type="predicted"/>
<feature type="compositionally biased region" description="Low complexity" evidence="1">
    <location>
        <begin position="301"/>
        <end position="316"/>
    </location>
</feature>
<dbReference type="Pfam" id="PF05050">
    <property type="entry name" value="Methyltransf_21"/>
    <property type="match status" value="1"/>
</dbReference>
<protein>
    <recommendedName>
        <fullName evidence="2">Methyltransferase FkbM domain-containing protein</fullName>
    </recommendedName>
</protein>
<evidence type="ECO:0000313" key="3">
    <source>
        <dbReference type="EMBL" id="CAD8665543.1"/>
    </source>
</evidence>
<feature type="domain" description="Methyltransferase FkbM" evidence="2">
    <location>
        <begin position="66"/>
        <end position="289"/>
    </location>
</feature>
<name>A0A7S0R318_9CHLO</name>
<organism evidence="3">
    <name type="scientific">Chlamydomonas leiostraca</name>
    <dbReference type="NCBI Taxonomy" id="1034604"/>
    <lineage>
        <taxon>Eukaryota</taxon>
        <taxon>Viridiplantae</taxon>
        <taxon>Chlorophyta</taxon>
        <taxon>core chlorophytes</taxon>
        <taxon>Chlorophyceae</taxon>
        <taxon>CS clade</taxon>
        <taxon>Chlamydomonadales</taxon>
        <taxon>Chlamydomonadaceae</taxon>
        <taxon>Chlamydomonas</taxon>
    </lineage>
</organism>
<feature type="region of interest" description="Disordered" evidence="1">
    <location>
        <begin position="282"/>
        <end position="327"/>
    </location>
</feature>
<dbReference type="SUPFAM" id="SSF53335">
    <property type="entry name" value="S-adenosyl-L-methionine-dependent methyltransferases"/>
    <property type="match status" value="2"/>
</dbReference>
<dbReference type="InterPro" id="IPR006342">
    <property type="entry name" value="FkbM_mtfrase"/>
</dbReference>
<gene>
    <name evidence="3" type="ORF">CLEI1391_LOCUS1445</name>
</gene>
<dbReference type="InterPro" id="IPR029063">
    <property type="entry name" value="SAM-dependent_MTases_sf"/>
</dbReference>
<accession>A0A7S0R318</accession>
<evidence type="ECO:0000256" key="1">
    <source>
        <dbReference type="SAM" id="MobiDB-lite"/>
    </source>
</evidence>
<evidence type="ECO:0000259" key="2">
    <source>
        <dbReference type="Pfam" id="PF05050"/>
    </source>
</evidence>
<reference evidence="3" key="1">
    <citation type="submission" date="2021-01" db="EMBL/GenBank/DDBJ databases">
        <authorList>
            <person name="Corre E."/>
            <person name="Pelletier E."/>
            <person name="Niang G."/>
            <person name="Scheremetjew M."/>
            <person name="Finn R."/>
            <person name="Kale V."/>
            <person name="Holt S."/>
            <person name="Cochrane G."/>
            <person name="Meng A."/>
            <person name="Brown T."/>
            <person name="Cohen L."/>
        </authorList>
    </citation>
    <scope>NUCLEOTIDE SEQUENCE</scope>
    <source>
        <strain evidence="3">SAG 11-49</strain>
    </source>
</reference>
<dbReference type="NCBIfam" id="TIGR01444">
    <property type="entry name" value="fkbM_fam"/>
    <property type="match status" value="2"/>
</dbReference>
<sequence length="385" mass="41275">MLGASISNAKPIQTSNRRLKYHTTTRGLNLAYYNVDELRLLHSECIDSASYLRHGVKLKAGDTCIDVGGNIGLFALTASELVGSSGRVVCLEPLPSAHQAAAENIASHALWARAHGVQACTPTLLQAAAGAAVRPEGIQMTEYEQALGWSTVAPDDNEVAANMRRYLRHLLGPEGEEAEGQSGLGLQASALVRAGRGLQRALPATAPLVQWVAGWVVRGMLAAATTHTVPLTTVSSVIEEQQLTRVDLLKVDVERAELDVLRGIELRHWPLIRQVAVEVHDVQEEEQQQQGEGKMQHSHPHQASASSTPSSASSTSPSPPSPAVEAGNGVAVQPVTQGNAQRQGVRGRVQVVRELLAQQGLVRVRVEQEGAMQGTNLYMVWAARE</sequence>
<dbReference type="InterPro" id="IPR052514">
    <property type="entry name" value="SAM-dependent_MTase"/>
</dbReference>
<dbReference type="Gene3D" id="3.40.50.150">
    <property type="entry name" value="Vaccinia Virus protein VP39"/>
    <property type="match status" value="1"/>
</dbReference>